<name>A0A8J3L9K3_9ACTN</name>
<sequence>MSAVDLDLLADYVGGALDGTPEHERVARLVADDPEWRSAAADLTTALALVDADLTALGAAPEPMPDDIAARFDALLASPEFTASRPVPPRPAVGERTLSRDVPGSRPARRGWRRWAAPVAVAAGVLALAGIVLPLGPLTTSREDMASGTAENAPAIAVAPDGGVPVTASGNDYRRQSLTSGNGMSQKSAPSSEPVRTFDGSEMAAATDLSRLSGSGDALTSCFAAIRTVLPGTIAGADFARFEGRPALIVMVDTATGGWWFVAGPQCGQPGPDELFRTPRN</sequence>
<organism evidence="3 4">
    <name type="scientific">Catellatospora coxensis</name>
    <dbReference type="NCBI Taxonomy" id="310354"/>
    <lineage>
        <taxon>Bacteria</taxon>
        <taxon>Bacillati</taxon>
        <taxon>Actinomycetota</taxon>
        <taxon>Actinomycetes</taxon>
        <taxon>Micromonosporales</taxon>
        <taxon>Micromonosporaceae</taxon>
        <taxon>Catellatospora</taxon>
    </lineage>
</organism>
<evidence type="ECO:0000256" key="2">
    <source>
        <dbReference type="SAM" id="Phobius"/>
    </source>
</evidence>
<keyword evidence="2" id="KW-0812">Transmembrane</keyword>
<feature type="region of interest" description="Disordered" evidence="1">
    <location>
        <begin position="172"/>
        <end position="197"/>
    </location>
</feature>
<gene>
    <name evidence="3" type="ORF">Cco03nite_54600</name>
</gene>
<evidence type="ECO:0000313" key="3">
    <source>
        <dbReference type="EMBL" id="GIG08760.1"/>
    </source>
</evidence>
<reference evidence="3 4" key="1">
    <citation type="submission" date="2021-01" db="EMBL/GenBank/DDBJ databases">
        <title>Whole genome shotgun sequence of Catellatospora coxensis NBRC 107359.</title>
        <authorList>
            <person name="Komaki H."/>
            <person name="Tamura T."/>
        </authorList>
    </citation>
    <scope>NUCLEOTIDE SEQUENCE [LARGE SCALE GENOMIC DNA]</scope>
    <source>
        <strain evidence="3 4">NBRC 107359</strain>
    </source>
</reference>
<dbReference type="Proteomes" id="UP000630887">
    <property type="component" value="Unassembled WGS sequence"/>
</dbReference>
<keyword evidence="2" id="KW-1133">Transmembrane helix</keyword>
<keyword evidence="2" id="KW-0472">Membrane</keyword>
<protein>
    <submittedName>
        <fullName evidence="3">Uncharacterized protein</fullName>
    </submittedName>
</protein>
<feature type="compositionally biased region" description="Polar residues" evidence="1">
    <location>
        <begin position="176"/>
        <end position="191"/>
    </location>
</feature>
<accession>A0A8J3L9K3</accession>
<keyword evidence="4" id="KW-1185">Reference proteome</keyword>
<proteinExistence type="predicted"/>
<feature type="region of interest" description="Disordered" evidence="1">
    <location>
        <begin position="83"/>
        <end position="108"/>
    </location>
</feature>
<evidence type="ECO:0000256" key="1">
    <source>
        <dbReference type="SAM" id="MobiDB-lite"/>
    </source>
</evidence>
<dbReference type="AlphaFoldDB" id="A0A8J3L9K3"/>
<evidence type="ECO:0000313" key="4">
    <source>
        <dbReference type="Proteomes" id="UP000630887"/>
    </source>
</evidence>
<dbReference type="RefSeq" id="WP_203695060.1">
    <property type="nucleotide sequence ID" value="NZ_BAAALC010000051.1"/>
</dbReference>
<feature type="transmembrane region" description="Helical" evidence="2">
    <location>
        <begin position="115"/>
        <end position="136"/>
    </location>
</feature>
<dbReference type="EMBL" id="BONI01000052">
    <property type="protein sequence ID" value="GIG08760.1"/>
    <property type="molecule type" value="Genomic_DNA"/>
</dbReference>
<comment type="caution">
    <text evidence="3">The sequence shown here is derived from an EMBL/GenBank/DDBJ whole genome shotgun (WGS) entry which is preliminary data.</text>
</comment>